<keyword evidence="5 6" id="KW-0472">Membrane</keyword>
<dbReference type="CDD" id="cd06662">
    <property type="entry name" value="SURF1"/>
    <property type="match status" value="1"/>
</dbReference>
<keyword evidence="3 6" id="KW-0812">Transmembrane</keyword>
<evidence type="ECO:0000313" key="7">
    <source>
        <dbReference type="EMBL" id="PYE75911.1"/>
    </source>
</evidence>
<evidence type="ECO:0000256" key="6">
    <source>
        <dbReference type="RuleBase" id="RU363076"/>
    </source>
</evidence>
<protein>
    <recommendedName>
        <fullName evidence="6">SURF1-like protein</fullName>
    </recommendedName>
</protein>
<name>A0A318SJJ8_9BURK</name>
<dbReference type="Pfam" id="PF02104">
    <property type="entry name" value="SURF1"/>
    <property type="match status" value="1"/>
</dbReference>
<comment type="caution">
    <text evidence="7">The sequence shown here is derived from an EMBL/GenBank/DDBJ whole genome shotgun (WGS) entry which is preliminary data.</text>
</comment>
<dbReference type="PANTHER" id="PTHR23427">
    <property type="entry name" value="SURFEIT LOCUS PROTEIN"/>
    <property type="match status" value="1"/>
</dbReference>
<dbReference type="Proteomes" id="UP000247540">
    <property type="component" value="Unassembled WGS sequence"/>
</dbReference>
<dbReference type="EMBL" id="QJTC01000018">
    <property type="protein sequence ID" value="PYE75911.1"/>
    <property type="molecule type" value="Genomic_DNA"/>
</dbReference>
<dbReference type="InterPro" id="IPR045214">
    <property type="entry name" value="Surf1/Surf4"/>
</dbReference>
<dbReference type="InterPro" id="IPR002994">
    <property type="entry name" value="Surf1/Shy1"/>
</dbReference>
<dbReference type="AlphaFoldDB" id="A0A318SJJ8"/>
<organism evidence="7 8">
    <name type="scientific">Xylophilus ampelinus</name>
    <dbReference type="NCBI Taxonomy" id="54067"/>
    <lineage>
        <taxon>Bacteria</taxon>
        <taxon>Pseudomonadati</taxon>
        <taxon>Pseudomonadota</taxon>
        <taxon>Betaproteobacteria</taxon>
        <taxon>Burkholderiales</taxon>
        <taxon>Xylophilus</taxon>
    </lineage>
</organism>
<dbReference type="GO" id="GO:0005886">
    <property type="term" value="C:plasma membrane"/>
    <property type="evidence" value="ECO:0007669"/>
    <property type="project" value="UniProtKB-SubCell"/>
</dbReference>
<feature type="transmembrane region" description="Helical" evidence="6">
    <location>
        <begin position="243"/>
        <end position="263"/>
    </location>
</feature>
<keyword evidence="4 6" id="KW-1133">Transmembrane helix</keyword>
<dbReference type="PROSITE" id="PS50895">
    <property type="entry name" value="SURF1"/>
    <property type="match status" value="1"/>
</dbReference>
<keyword evidence="8" id="KW-1185">Reference proteome</keyword>
<comment type="similarity">
    <text evidence="2 6">Belongs to the SURF1 family.</text>
</comment>
<evidence type="ECO:0000313" key="8">
    <source>
        <dbReference type="Proteomes" id="UP000247540"/>
    </source>
</evidence>
<reference evidence="7 8" key="1">
    <citation type="submission" date="2018-06" db="EMBL/GenBank/DDBJ databases">
        <title>Genomic Encyclopedia of Type Strains, Phase III (KMG-III): the genomes of soil and plant-associated and newly described type strains.</title>
        <authorList>
            <person name="Whitman W."/>
        </authorList>
    </citation>
    <scope>NUCLEOTIDE SEQUENCE [LARGE SCALE GENOMIC DNA]</scope>
    <source>
        <strain evidence="7 8">CECT 7646</strain>
    </source>
</reference>
<evidence type="ECO:0000256" key="3">
    <source>
        <dbReference type="ARBA" id="ARBA00022692"/>
    </source>
</evidence>
<comment type="subcellular location">
    <subcellularLocation>
        <location evidence="6">Cell membrane</location>
        <topology evidence="6">Multi-pass membrane protein</topology>
    </subcellularLocation>
    <subcellularLocation>
        <location evidence="1">Membrane</location>
    </subcellularLocation>
</comment>
<evidence type="ECO:0000256" key="2">
    <source>
        <dbReference type="ARBA" id="ARBA00007165"/>
    </source>
</evidence>
<gene>
    <name evidence="7" type="ORF">DFQ15_11837</name>
</gene>
<dbReference type="PANTHER" id="PTHR23427:SF2">
    <property type="entry name" value="SURFEIT LOCUS PROTEIN 1"/>
    <property type="match status" value="1"/>
</dbReference>
<evidence type="ECO:0000256" key="5">
    <source>
        <dbReference type="ARBA" id="ARBA00023136"/>
    </source>
</evidence>
<evidence type="ECO:0000256" key="4">
    <source>
        <dbReference type="ARBA" id="ARBA00022989"/>
    </source>
</evidence>
<proteinExistence type="inferred from homology"/>
<evidence type="ECO:0000256" key="1">
    <source>
        <dbReference type="ARBA" id="ARBA00004370"/>
    </source>
</evidence>
<keyword evidence="6" id="KW-1003">Cell membrane</keyword>
<accession>A0A318SJJ8</accession>
<comment type="caution">
    <text evidence="6">Lacks conserved residue(s) required for the propagation of feature annotation.</text>
</comment>
<sequence>MHPLGRRFVLATVAAVAGVAVTVSLGNWQLSRAAQKEAIHDAIARRRAEPMLDGRSLAALPPPERTVPAAAAVPPAASPAPSADTAGAAAREALVYRRIALRGTWLPQHTVYLDNRQMDGRPGFFVVTPLQIDPGVAVLVQRGWVPRNFQDRTRLPPVETPTGPVEIEGRIAEAPSKLFSFAGGDPGQGSSRIRQNLDLADYRHETGVPLVSLSVLQTGAPGEGLQRRWPEIASGVEKHYGYAFQWFGLAALIATLYVWYQLVRRFVSPRRRTRS</sequence>